<evidence type="ECO:0000259" key="2">
    <source>
        <dbReference type="Pfam" id="PF07715"/>
    </source>
</evidence>
<dbReference type="InterPro" id="IPR012910">
    <property type="entry name" value="Plug_dom"/>
</dbReference>
<reference evidence="3 4" key="1">
    <citation type="submission" date="2024-04" db="EMBL/GenBank/DDBJ databases">
        <title>Genome sequencing and assembly of rice foliar adapted Chryseobacterium endophyticum OsEnb-ALM-A6.</title>
        <authorList>
            <person name="Kumar S."/>
            <person name="Javed M."/>
            <person name="Chouhan V."/>
            <person name="Charishma K."/>
            <person name="Patel A."/>
            <person name="Kumar M."/>
            <person name="Sahu K.P."/>
            <person name="Kumar A."/>
        </authorList>
    </citation>
    <scope>NUCLEOTIDE SEQUENCE [LARGE SCALE GENOMIC DNA]</scope>
    <source>
        <strain evidence="3 4">OsEnb-ALM-A6</strain>
    </source>
</reference>
<dbReference type="PANTHER" id="PTHR40980:SF5">
    <property type="entry name" value="TONB-DEPENDENT RECEPTOR"/>
    <property type="match status" value="1"/>
</dbReference>
<dbReference type="Gene3D" id="2.60.40.1120">
    <property type="entry name" value="Carboxypeptidase-like, regulatory domain"/>
    <property type="match status" value="1"/>
</dbReference>
<feature type="domain" description="TonB-dependent receptor plug" evidence="2">
    <location>
        <begin position="135"/>
        <end position="220"/>
    </location>
</feature>
<dbReference type="EMBL" id="CP154834">
    <property type="protein sequence ID" value="XAO73906.1"/>
    <property type="molecule type" value="Genomic_DNA"/>
</dbReference>
<keyword evidence="4" id="KW-1185">Reference proteome</keyword>
<proteinExistence type="predicted"/>
<dbReference type="InterPro" id="IPR037066">
    <property type="entry name" value="Plug_dom_sf"/>
</dbReference>
<dbReference type="Proteomes" id="UP001463665">
    <property type="component" value="Chromosome"/>
</dbReference>
<protein>
    <submittedName>
        <fullName evidence="3">Carboxypeptidase regulatory-like domain-containing protein</fullName>
    </submittedName>
</protein>
<dbReference type="PANTHER" id="PTHR40980">
    <property type="entry name" value="PLUG DOMAIN-CONTAINING PROTEIN"/>
    <property type="match status" value="1"/>
</dbReference>
<dbReference type="SUPFAM" id="SSF49464">
    <property type="entry name" value="Carboxypeptidase regulatory domain-like"/>
    <property type="match status" value="1"/>
</dbReference>
<dbReference type="Gene3D" id="2.170.130.10">
    <property type="entry name" value="TonB-dependent receptor, plug domain"/>
    <property type="match status" value="1"/>
</dbReference>
<sequence length="324" mass="35644">MKKQIHKSIMLLALFSAGFAFAQSQVLEGRVLDEKDNTPIEGVKVKVNDQEVTTDISGNYSLSLPPGTNYVITVTSNGYNRKEISEVVIKSDTNTHLDIVLDKPVSTKEKQIEGVVIKSNARKETIASTIGLQRNSGVVSQVIGVEAIKRSPDRNTGEVLKRVSGVSLFDGKYIVVRGLSDRYNQAMLNGIQLSSTEPDRKTFSFDLFPANVIETLVINKTFIPEYSGEWGGGLIQVNTKDIPNKNFFNVQLGVGGNSITMGQEFKMQKGGKWDFLGIDDGSRKLPEGMPAKNAFSLLSEADKTEFGKNTLKTWAITPTVFLRM</sequence>
<evidence type="ECO:0000256" key="1">
    <source>
        <dbReference type="SAM" id="SignalP"/>
    </source>
</evidence>
<organism evidence="3 4">
    <name type="scientific">Chryseobacterium endophyticum</name>
    <dbReference type="NCBI Taxonomy" id="1854762"/>
    <lineage>
        <taxon>Bacteria</taxon>
        <taxon>Pseudomonadati</taxon>
        <taxon>Bacteroidota</taxon>
        <taxon>Flavobacteriia</taxon>
        <taxon>Flavobacteriales</taxon>
        <taxon>Weeksellaceae</taxon>
        <taxon>Chryseobacterium group</taxon>
        <taxon>Chryseobacterium</taxon>
    </lineage>
</organism>
<feature type="signal peptide" evidence="1">
    <location>
        <begin position="1"/>
        <end position="22"/>
    </location>
</feature>
<keyword evidence="1" id="KW-0732">Signal</keyword>
<accession>A0AAU6WMR7</accession>
<evidence type="ECO:0000313" key="4">
    <source>
        <dbReference type="Proteomes" id="UP001463665"/>
    </source>
</evidence>
<gene>
    <name evidence="3" type="ORF">AAFP95_19820</name>
</gene>
<dbReference type="RefSeq" id="WP_345766234.1">
    <property type="nucleotide sequence ID" value="NZ_CP154834.1"/>
</dbReference>
<dbReference type="SUPFAM" id="SSF56935">
    <property type="entry name" value="Porins"/>
    <property type="match status" value="1"/>
</dbReference>
<dbReference type="AlphaFoldDB" id="A0AAU6WMR7"/>
<dbReference type="InterPro" id="IPR008969">
    <property type="entry name" value="CarboxyPept-like_regulatory"/>
</dbReference>
<name>A0AAU6WMR7_9FLAO</name>
<evidence type="ECO:0000313" key="3">
    <source>
        <dbReference type="EMBL" id="XAO73906.1"/>
    </source>
</evidence>
<feature type="chain" id="PRO_5043851204" evidence="1">
    <location>
        <begin position="23"/>
        <end position="324"/>
    </location>
</feature>
<dbReference type="Pfam" id="PF07715">
    <property type="entry name" value="Plug"/>
    <property type="match status" value="1"/>
</dbReference>
<dbReference type="Pfam" id="PF13620">
    <property type="entry name" value="CarboxypepD_reg"/>
    <property type="match status" value="1"/>
</dbReference>